<protein>
    <submittedName>
        <fullName evidence="3">Putative tail protein</fullName>
    </submittedName>
</protein>
<dbReference type="PROSITE" id="PS50853">
    <property type="entry name" value="FN3"/>
    <property type="match status" value="2"/>
</dbReference>
<dbReference type="SMART" id="SM00060">
    <property type="entry name" value="FN3"/>
    <property type="match status" value="2"/>
</dbReference>
<evidence type="ECO:0000313" key="3">
    <source>
        <dbReference type="EMBL" id="QJH98295.1"/>
    </source>
</evidence>
<reference evidence="3" key="1">
    <citation type="submission" date="2020-03" db="EMBL/GenBank/DDBJ databases">
        <title>The deep terrestrial virosphere.</title>
        <authorList>
            <person name="Holmfeldt K."/>
            <person name="Nilsson E."/>
            <person name="Simone D."/>
            <person name="Lopez-Fernandez M."/>
            <person name="Wu X."/>
            <person name="de Brujin I."/>
            <person name="Lundin D."/>
            <person name="Andersson A."/>
            <person name="Bertilsson S."/>
            <person name="Dopson M."/>
        </authorList>
    </citation>
    <scope>NUCLEOTIDE SEQUENCE</scope>
    <source>
        <strain evidence="3">TM448B01259</strain>
    </source>
</reference>
<dbReference type="AlphaFoldDB" id="A0A6M3XPT9"/>
<feature type="region of interest" description="Disordered" evidence="1">
    <location>
        <begin position="718"/>
        <end position="740"/>
    </location>
</feature>
<dbReference type="CDD" id="cd00063">
    <property type="entry name" value="FN3"/>
    <property type="match status" value="1"/>
</dbReference>
<evidence type="ECO:0000256" key="1">
    <source>
        <dbReference type="SAM" id="MobiDB-lite"/>
    </source>
</evidence>
<organism evidence="3">
    <name type="scientific">viral metagenome</name>
    <dbReference type="NCBI Taxonomy" id="1070528"/>
    <lineage>
        <taxon>unclassified sequences</taxon>
        <taxon>metagenomes</taxon>
        <taxon>organismal metagenomes</taxon>
    </lineage>
</organism>
<evidence type="ECO:0000259" key="2">
    <source>
        <dbReference type="PROSITE" id="PS50853"/>
    </source>
</evidence>
<dbReference type="SUPFAM" id="SSF49265">
    <property type="entry name" value="Fibronectin type III"/>
    <property type="match status" value="1"/>
</dbReference>
<gene>
    <name evidence="3" type="ORF">TM448B01259_0016</name>
</gene>
<dbReference type="Pfam" id="PF00041">
    <property type="entry name" value="fn3"/>
    <property type="match status" value="1"/>
</dbReference>
<sequence>MQSISPLTLADFKNKSNIVIGKAEIDSDGAGTYVALPDVIDFSITTNIENQVGRLCSYSFSITVLNTNDQFYPYNTTSAYYGYLKQGRRIKLYAGIKVSGTEYYYQWLIGRIDDYNLSKQAGNNICVITGRDFMRVITDYKLYSPNTYWGTTQTFNTVAGTVRYNMNAACKGAYIAYLDSTSPYGGSSLEPIYENTDWSYDWHNNQFCFLEQRIPDFAGTNNLVIYYMTTQTVENVVGHILYLAGIFVTTTARDAWIANASYVTPTAKTIDRVWFNTGTSALEAIRLLAEVVQYRLYFDYAGNPVFKPKASIGIAVENLYESDIDVKNTEENNEETYTHIIVTGEERDRVPGDDEIAPAVPTGLALTTGMGSATQASLSWIKATWNANTEIDFGHYELRYKKNADSDYTEVSTIALSYIIYGLEPGVTYNVQVKACDIYENRSAWSTAVNQVTATDSTAPAQITGVTVIALFAGIKVNWTQSTENNISYYLVERQESPDNVDWSGAWTEKVRTNATMWLDLLLTYSKYYRYRVTAYTVTGTAGTTSAVSTALQPNQAATADIAAASITATELATDAVTAIKIQASAVTEGKIATNAVVADKIYAGSIGTAKLAALAVIADKIAASAITTVKINALAVTADCIAASAVTVDKIAANSITANKYNELRNTYVFNGDDSLDASFPFELDFEIVSEMTAINSVKLSFRISQFRAYSTAAASGGAVSSASGGGETPTSGVNSRGHSHIVPTTDAATGTAVTYSAGVFYCNIGGAGSVNTTADSVDHTHTVTIAAHTHTGGAHTHGIIYGIFEDSQTPAINIFLDNGAGYGDNILTNTTVDADSAAAQTVLNVTSTTGYTIGDTVRIGRGTARDEKKIIDTIQAGVSLTMTVNLTYAHTAVQADTVEECYTTEQLDIAITGSISGIGFKRVKFLSDVRCRIRAWVLCKIDLSA</sequence>
<name>A0A6M3XPT9_9ZZZZ</name>
<dbReference type="InterPro" id="IPR013783">
    <property type="entry name" value="Ig-like_fold"/>
</dbReference>
<dbReference type="InterPro" id="IPR003961">
    <property type="entry name" value="FN3_dom"/>
</dbReference>
<accession>A0A6M3XPT9</accession>
<feature type="domain" description="Fibronectin type-III" evidence="2">
    <location>
        <begin position="360"/>
        <end position="458"/>
    </location>
</feature>
<dbReference type="EMBL" id="MT144725">
    <property type="protein sequence ID" value="QJH98295.1"/>
    <property type="molecule type" value="Genomic_DNA"/>
</dbReference>
<proteinExistence type="predicted"/>
<dbReference type="InterPro" id="IPR036116">
    <property type="entry name" value="FN3_sf"/>
</dbReference>
<dbReference type="Gene3D" id="2.60.40.10">
    <property type="entry name" value="Immunoglobulins"/>
    <property type="match status" value="2"/>
</dbReference>
<feature type="domain" description="Fibronectin type-III" evidence="2">
    <location>
        <begin position="459"/>
        <end position="556"/>
    </location>
</feature>